<dbReference type="OrthoDB" id="1377046at2"/>
<keyword evidence="2" id="KW-1185">Reference proteome</keyword>
<reference evidence="1" key="1">
    <citation type="submission" date="2018-12" db="EMBL/GenBank/DDBJ databases">
        <title>Draft genome sequence of Flaovobacterium columnare ARS1 isolated from channel catfish in Alabama.</title>
        <authorList>
            <person name="Cai W."/>
            <person name="Arias C."/>
        </authorList>
    </citation>
    <scope>NUCLEOTIDE SEQUENCE [LARGE SCALE GENOMIC DNA]</scope>
    <source>
        <strain evidence="1">ARS1</strain>
    </source>
</reference>
<protein>
    <submittedName>
        <fullName evidence="1">RHS repeat-associated core domain-containing protein</fullName>
    </submittedName>
</protein>
<dbReference type="Gene3D" id="2.180.10.10">
    <property type="entry name" value="RHS repeat-associated core"/>
    <property type="match status" value="1"/>
</dbReference>
<proteinExistence type="predicted"/>
<evidence type="ECO:0000313" key="1">
    <source>
        <dbReference type="EMBL" id="RVU91050.1"/>
    </source>
</evidence>
<evidence type="ECO:0000313" key="2">
    <source>
        <dbReference type="Proteomes" id="UP000288951"/>
    </source>
</evidence>
<name>A0A437UBQ5_9FLAO</name>
<dbReference type="Proteomes" id="UP000288951">
    <property type="component" value="Unassembled WGS sequence"/>
</dbReference>
<dbReference type="NCBIfam" id="TIGR03696">
    <property type="entry name" value="Rhs_assc_core"/>
    <property type="match status" value="1"/>
</dbReference>
<organism evidence="1 2">
    <name type="scientific">Flavobacterium columnare</name>
    <dbReference type="NCBI Taxonomy" id="996"/>
    <lineage>
        <taxon>Bacteria</taxon>
        <taxon>Pseudomonadati</taxon>
        <taxon>Bacteroidota</taxon>
        <taxon>Flavobacteriia</taxon>
        <taxon>Flavobacteriales</taxon>
        <taxon>Flavobacteriaceae</taxon>
        <taxon>Flavobacterium</taxon>
    </lineage>
</organism>
<gene>
    <name evidence="1" type="ORF">EH230_09155</name>
</gene>
<dbReference type="EMBL" id="RQSM01000003">
    <property type="protein sequence ID" value="RVU91050.1"/>
    <property type="molecule type" value="Genomic_DNA"/>
</dbReference>
<accession>A0A437UBQ5</accession>
<dbReference type="InterPro" id="IPR022385">
    <property type="entry name" value="Rhs_assc_core"/>
</dbReference>
<comment type="caution">
    <text evidence="1">The sequence shown here is derived from an EMBL/GenBank/DDBJ whole genome shotgun (WGS) entry which is preliminary data.</text>
</comment>
<dbReference type="AlphaFoldDB" id="A0A437UBQ5"/>
<sequence length="210" mass="23790">MLNFPFRQLGQYEDLELEGLYYNRFRYYDCTIGNYISQDPIGLMGKNPTFYGYVHDSNSWVDVFGLTIDAYGGYFSRKALRTEIHNAKRPTKGSSMHATKHIQATSMDDAMERSIKGAGGKPEASYFPDVANNNFNNFEKTAAFDAARNGNVIERGGGNKFLIYEHKAGDIGFNNGVRTRFMRIELTSYTIHSHPISEADARKYLKGCDK</sequence>